<dbReference type="Proteomes" id="UP000765509">
    <property type="component" value="Unassembled WGS sequence"/>
</dbReference>
<proteinExistence type="predicted"/>
<keyword evidence="2" id="KW-1185">Reference proteome</keyword>
<evidence type="ECO:0000313" key="1">
    <source>
        <dbReference type="EMBL" id="MBW0535765.1"/>
    </source>
</evidence>
<gene>
    <name evidence="1" type="ORF">O181_075480</name>
</gene>
<reference evidence="1" key="1">
    <citation type="submission" date="2021-03" db="EMBL/GenBank/DDBJ databases">
        <title>Draft genome sequence of rust myrtle Austropuccinia psidii MF-1, a brazilian biotype.</title>
        <authorList>
            <person name="Quecine M.C."/>
            <person name="Pachon D.M.R."/>
            <person name="Bonatelli M.L."/>
            <person name="Correr F.H."/>
            <person name="Franceschini L.M."/>
            <person name="Leite T.F."/>
            <person name="Margarido G.R.A."/>
            <person name="Almeida C.A."/>
            <person name="Ferrarezi J.A."/>
            <person name="Labate C.A."/>
        </authorList>
    </citation>
    <scope>NUCLEOTIDE SEQUENCE</scope>
    <source>
        <strain evidence="1">MF-1</strain>
    </source>
</reference>
<accession>A0A9Q3IE28</accession>
<sequence>MGDSKNQQIDNMDVIMKAKIFQRFISLAKKIRPRLQDDGSNFNIWSRSLILPWTTYFMGDPDYFQQPTKDQNIKQNIIVLLFIQHSVDHFAYESVTSRILNSDARQIYQALKDRFNRPSWSSVVFHASTIFQNRSDQINNINNYANNVTKAIHNLENQLGTIDSDTLTTLAIFFAVP</sequence>
<dbReference type="AlphaFoldDB" id="A0A9Q3IE28"/>
<comment type="caution">
    <text evidence="1">The sequence shown here is derived from an EMBL/GenBank/DDBJ whole genome shotgun (WGS) entry which is preliminary data.</text>
</comment>
<name>A0A9Q3IE28_9BASI</name>
<dbReference type="EMBL" id="AVOT02040532">
    <property type="protein sequence ID" value="MBW0535765.1"/>
    <property type="molecule type" value="Genomic_DNA"/>
</dbReference>
<protein>
    <submittedName>
        <fullName evidence="1">Uncharacterized protein</fullName>
    </submittedName>
</protein>
<organism evidence="1 2">
    <name type="scientific">Austropuccinia psidii MF-1</name>
    <dbReference type="NCBI Taxonomy" id="1389203"/>
    <lineage>
        <taxon>Eukaryota</taxon>
        <taxon>Fungi</taxon>
        <taxon>Dikarya</taxon>
        <taxon>Basidiomycota</taxon>
        <taxon>Pucciniomycotina</taxon>
        <taxon>Pucciniomycetes</taxon>
        <taxon>Pucciniales</taxon>
        <taxon>Sphaerophragmiaceae</taxon>
        <taxon>Austropuccinia</taxon>
    </lineage>
</organism>
<evidence type="ECO:0000313" key="2">
    <source>
        <dbReference type="Proteomes" id="UP000765509"/>
    </source>
</evidence>